<name>A0AAX4K346_9TREE</name>
<dbReference type="GeneID" id="91097749"/>
<evidence type="ECO:0000313" key="3">
    <source>
        <dbReference type="Proteomes" id="UP001355207"/>
    </source>
</evidence>
<reference evidence="2 3" key="1">
    <citation type="submission" date="2024-01" db="EMBL/GenBank/DDBJ databases">
        <title>Comparative genomics of Cryptococcus and Kwoniella reveals pathogenesis evolution and contrasting modes of karyotype evolution via chromosome fusion or intercentromeric recombination.</title>
        <authorList>
            <person name="Coelho M.A."/>
            <person name="David-Palma M."/>
            <person name="Shea T."/>
            <person name="Bowers K."/>
            <person name="McGinley-Smith S."/>
            <person name="Mohammad A.W."/>
            <person name="Gnirke A."/>
            <person name="Yurkov A.M."/>
            <person name="Nowrousian M."/>
            <person name="Sun S."/>
            <person name="Cuomo C.A."/>
            <person name="Heitman J."/>
        </authorList>
    </citation>
    <scope>NUCLEOTIDE SEQUENCE [LARGE SCALE GENOMIC DNA]</scope>
    <source>
        <strain evidence="2 3">CBS 6074</strain>
    </source>
</reference>
<proteinExistence type="predicted"/>
<protein>
    <submittedName>
        <fullName evidence="2">Uncharacterized protein</fullName>
    </submittedName>
</protein>
<evidence type="ECO:0000256" key="1">
    <source>
        <dbReference type="SAM" id="Phobius"/>
    </source>
</evidence>
<dbReference type="Proteomes" id="UP001355207">
    <property type="component" value="Chromosome 10"/>
</dbReference>
<keyword evidence="1" id="KW-0812">Transmembrane</keyword>
<organism evidence="2 3">
    <name type="scientific">Kwoniella dendrophila CBS 6074</name>
    <dbReference type="NCBI Taxonomy" id="1295534"/>
    <lineage>
        <taxon>Eukaryota</taxon>
        <taxon>Fungi</taxon>
        <taxon>Dikarya</taxon>
        <taxon>Basidiomycota</taxon>
        <taxon>Agaricomycotina</taxon>
        <taxon>Tremellomycetes</taxon>
        <taxon>Tremellales</taxon>
        <taxon>Cryptococcaceae</taxon>
        <taxon>Kwoniella</taxon>
    </lineage>
</organism>
<accession>A0AAX4K346</accession>
<keyword evidence="3" id="KW-1185">Reference proteome</keyword>
<feature type="transmembrane region" description="Helical" evidence="1">
    <location>
        <begin position="9"/>
        <end position="26"/>
    </location>
</feature>
<evidence type="ECO:0000313" key="2">
    <source>
        <dbReference type="EMBL" id="WWC92126.1"/>
    </source>
</evidence>
<keyword evidence="1" id="KW-0472">Membrane</keyword>
<keyword evidence="1" id="KW-1133">Transmembrane helix</keyword>
<dbReference type="Pfam" id="PF20330">
    <property type="entry name" value="DUF6625"/>
    <property type="match status" value="1"/>
</dbReference>
<dbReference type="AlphaFoldDB" id="A0AAX4K346"/>
<gene>
    <name evidence="2" type="ORF">L201_007080</name>
</gene>
<dbReference type="InterPro" id="IPR046733">
    <property type="entry name" value="DUF6625"/>
</dbReference>
<dbReference type="EMBL" id="CP144107">
    <property type="protein sequence ID" value="WWC92126.1"/>
    <property type="molecule type" value="Genomic_DNA"/>
</dbReference>
<dbReference type="RefSeq" id="XP_066078888.1">
    <property type="nucleotide sequence ID" value="XM_066222791.1"/>
</dbReference>
<sequence>MKYTLKRRLIRLTSVFSVIGLVYIIHQNYSSYQPRSKGSLPFQDDLPLITLIGIHNGKEIGPNTIPYFLKSVGRQEHTLDLLIIQRGGCSDLSRWTKGINNIRHICLSEDKFWGYHADYFCQKWGGCTRNQKKILHQDMISFGHVPSPQAHYPVLRGWVFKDFIRSETAYWGYTDFDTMLGDFSQTFPYDLLETPYDVIMPTEPNDNGGIRLVFMRGHMTLFRNSAETEQKILGYPDFTSFKNWDEGGLTNYSTSIGEGDYSSFVVRDPSINILAFDGLAHGNEPKLSTPAGILTLPESFAPQKGEEAPKTLSPDLVKAFSTRALTLPNQPSLTLEGIERPISIISGSKPKDFGIWFPESVLNYYMADPVPKSTNKRKWRRYLIKINNVWRERLEPMKGFTGHDGQNSIKGAYEWLYAHWQEDKRQTHFLGLPQELKGDIFINYLYHGNAIYDSETGGRLIWRARKPENCCSFGCVEPEEVSICDRPEHKVWREERKNYGKWFMESKRVRLGVSTGTIPPPPEQPTPPVYTRLLKTP</sequence>